<evidence type="ECO:0000313" key="8">
    <source>
        <dbReference type="Proteomes" id="UP001595965"/>
    </source>
</evidence>
<dbReference type="Proteomes" id="UP001595965">
    <property type="component" value="Unassembled WGS sequence"/>
</dbReference>
<dbReference type="EMBL" id="JBHSEN010000001">
    <property type="protein sequence ID" value="MFC4428264.1"/>
    <property type="molecule type" value="Genomic_DNA"/>
</dbReference>
<feature type="domain" description="HTH tetR-type" evidence="6">
    <location>
        <begin position="12"/>
        <end position="72"/>
    </location>
</feature>
<evidence type="ECO:0000256" key="1">
    <source>
        <dbReference type="ARBA" id="ARBA00022491"/>
    </source>
</evidence>
<evidence type="ECO:0000259" key="6">
    <source>
        <dbReference type="PROSITE" id="PS50977"/>
    </source>
</evidence>
<comment type="caution">
    <text evidence="7">The sequence shown here is derived from an EMBL/GenBank/DDBJ whole genome shotgun (WGS) entry which is preliminary data.</text>
</comment>
<evidence type="ECO:0000256" key="4">
    <source>
        <dbReference type="ARBA" id="ARBA00023163"/>
    </source>
</evidence>
<keyword evidence="1" id="KW-0678">Repressor</keyword>
<evidence type="ECO:0000313" key="7">
    <source>
        <dbReference type="EMBL" id="MFC4428264.1"/>
    </source>
</evidence>
<reference evidence="8" key="1">
    <citation type="journal article" date="2019" name="Int. J. Syst. Evol. Microbiol.">
        <title>The Global Catalogue of Microorganisms (GCM) 10K type strain sequencing project: providing services to taxonomists for standard genome sequencing and annotation.</title>
        <authorList>
            <consortium name="The Broad Institute Genomics Platform"/>
            <consortium name="The Broad Institute Genome Sequencing Center for Infectious Disease"/>
            <person name="Wu L."/>
            <person name="Ma J."/>
        </authorList>
    </citation>
    <scope>NUCLEOTIDE SEQUENCE [LARGE SCALE GENOMIC DNA]</scope>
    <source>
        <strain evidence="8">CGMCC 1.12125</strain>
    </source>
</reference>
<organism evidence="7 8">
    <name type="scientific">Citricoccus alkalitolerans</name>
    <dbReference type="NCBI Taxonomy" id="246603"/>
    <lineage>
        <taxon>Bacteria</taxon>
        <taxon>Bacillati</taxon>
        <taxon>Actinomycetota</taxon>
        <taxon>Actinomycetes</taxon>
        <taxon>Micrococcales</taxon>
        <taxon>Micrococcaceae</taxon>
        <taxon>Citricoccus</taxon>
    </lineage>
</organism>
<accession>A0ABV8XTM3</accession>
<dbReference type="PRINTS" id="PR00455">
    <property type="entry name" value="HTHTETR"/>
</dbReference>
<dbReference type="Pfam" id="PF00440">
    <property type="entry name" value="TetR_N"/>
    <property type="match status" value="1"/>
</dbReference>
<gene>
    <name evidence="7" type="ORF">ACFO0K_01060</name>
</gene>
<evidence type="ECO:0000256" key="2">
    <source>
        <dbReference type="ARBA" id="ARBA00023015"/>
    </source>
</evidence>
<sequence length="205" mass="22722">MAESRRVHVPIEQRRRELTEIAVKIMARDGARALTTRALAKEAGVPHGSVHYAFSSKEELIRSVMQLDLTHLSDLAPSQHDRPMQGPEDVVATVAELFAAYADSVMADPDIEIAYFELSLMAARDEQLRDLVAQSQQEYRRTMVRLLGDLAEQAGLRWEADVALVAEQALTLLSGAALNWLEQRDDAVFRAVLADAASMVGRRLA</sequence>
<dbReference type="Gene3D" id="1.10.357.10">
    <property type="entry name" value="Tetracycline Repressor, domain 2"/>
    <property type="match status" value="1"/>
</dbReference>
<dbReference type="SUPFAM" id="SSF48498">
    <property type="entry name" value="Tetracyclin repressor-like, C-terminal domain"/>
    <property type="match status" value="1"/>
</dbReference>
<protein>
    <submittedName>
        <fullName evidence="7">TetR/AcrR family transcriptional regulator</fullName>
    </submittedName>
</protein>
<keyword evidence="8" id="KW-1185">Reference proteome</keyword>
<dbReference type="SUPFAM" id="SSF46689">
    <property type="entry name" value="Homeodomain-like"/>
    <property type="match status" value="1"/>
</dbReference>
<evidence type="ECO:0000256" key="5">
    <source>
        <dbReference type="PROSITE-ProRule" id="PRU00335"/>
    </source>
</evidence>
<keyword evidence="2" id="KW-0805">Transcription regulation</keyword>
<dbReference type="RefSeq" id="WP_344230401.1">
    <property type="nucleotide sequence ID" value="NZ_BAAALH010000002.1"/>
</dbReference>
<keyword evidence="4" id="KW-0804">Transcription</keyword>
<dbReference type="Pfam" id="PF13977">
    <property type="entry name" value="TetR_C_6"/>
    <property type="match status" value="1"/>
</dbReference>
<dbReference type="InterPro" id="IPR009057">
    <property type="entry name" value="Homeodomain-like_sf"/>
</dbReference>
<dbReference type="InterPro" id="IPR036271">
    <property type="entry name" value="Tet_transcr_reg_TetR-rel_C_sf"/>
</dbReference>
<name>A0ABV8XTM3_9MICC</name>
<keyword evidence="3 5" id="KW-0238">DNA-binding</keyword>
<evidence type="ECO:0000256" key="3">
    <source>
        <dbReference type="ARBA" id="ARBA00023125"/>
    </source>
</evidence>
<dbReference type="InterPro" id="IPR039538">
    <property type="entry name" value="BetI_C"/>
</dbReference>
<dbReference type="PANTHER" id="PTHR47506:SF6">
    <property type="entry name" value="HTH-TYPE TRANSCRIPTIONAL REPRESSOR NEMR"/>
    <property type="match status" value="1"/>
</dbReference>
<dbReference type="PROSITE" id="PS50977">
    <property type="entry name" value="HTH_TETR_2"/>
    <property type="match status" value="1"/>
</dbReference>
<feature type="DNA-binding region" description="H-T-H motif" evidence="5">
    <location>
        <begin position="35"/>
        <end position="54"/>
    </location>
</feature>
<proteinExistence type="predicted"/>
<dbReference type="InterPro" id="IPR001647">
    <property type="entry name" value="HTH_TetR"/>
</dbReference>
<dbReference type="PANTHER" id="PTHR47506">
    <property type="entry name" value="TRANSCRIPTIONAL REGULATORY PROTEIN"/>
    <property type="match status" value="1"/>
</dbReference>